<dbReference type="InterPro" id="IPR041677">
    <property type="entry name" value="DNA2/NAM7_AAA_11"/>
</dbReference>
<dbReference type="SUPFAM" id="SSF52540">
    <property type="entry name" value="P-loop containing nucleoside triphosphate hydrolases"/>
    <property type="match status" value="1"/>
</dbReference>
<accession>A0A0L0SMV7</accession>
<reference evidence="2 3" key="1">
    <citation type="submission" date="2009-11" db="EMBL/GenBank/DDBJ databases">
        <title>Annotation of Allomyces macrogynus ATCC 38327.</title>
        <authorList>
            <consortium name="The Broad Institute Genome Sequencing Platform"/>
            <person name="Russ C."/>
            <person name="Cuomo C."/>
            <person name="Burger G."/>
            <person name="Gray M.W."/>
            <person name="Holland P.W.H."/>
            <person name="King N."/>
            <person name="Lang F.B.F."/>
            <person name="Roger A.J."/>
            <person name="Ruiz-Trillo I."/>
            <person name="Young S.K."/>
            <person name="Zeng Q."/>
            <person name="Gargeya S."/>
            <person name="Fitzgerald M."/>
            <person name="Haas B."/>
            <person name="Abouelleil A."/>
            <person name="Alvarado L."/>
            <person name="Arachchi H.M."/>
            <person name="Berlin A."/>
            <person name="Chapman S.B."/>
            <person name="Gearin G."/>
            <person name="Goldberg J."/>
            <person name="Griggs A."/>
            <person name="Gujja S."/>
            <person name="Hansen M."/>
            <person name="Heiman D."/>
            <person name="Howarth C."/>
            <person name="Larimer J."/>
            <person name="Lui A."/>
            <person name="MacDonald P.J.P."/>
            <person name="McCowen C."/>
            <person name="Montmayeur A."/>
            <person name="Murphy C."/>
            <person name="Neiman D."/>
            <person name="Pearson M."/>
            <person name="Priest M."/>
            <person name="Roberts A."/>
            <person name="Saif S."/>
            <person name="Shea T."/>
            <person name="Sisk P."/>
            <person name="Stolte C."/>
            <person name="Sykes S."/>
            <person name="Wortman J."/>
            <person name="Nusbaum C."/>
            <person name="Birren B."/>
        </authorList>
    </citation>
    <scope>NUCLEOTIDE SEQUENCE [LARGE SCALE GENOMIC DNA]</scope>
    <source>
        <strain evidence="2 3">ATCC 38327</strain>
    </source>
</reference>
<feature type="domain" description="DNA2/NAM7 helicase helicase" evidence="1">
    <location>
        <begin position="37"/>
        <end position="92"/>
    </location>
</feature>
<protein>
    <recommendedName>
        <fullName evidence="1">DNA2/NAM7 helicase helicase domain-containing protein</fullName>
    </recommendedName>
</protein>
<dbReference type="GO" id="GO:0004386">
    <property type="term" value="F:helicase activity"/>
    <property type="evidence" value="ECO:0007669"/>
    <property type="project" value="InterPro"/>
</dbReference>
<sequence length="100" mass="11100">MSPGFVLLHLIAAYRPSVFCNTCRRFPHIRQVQCARMNQRTDHAISNVLLAEQQKVFVVEGPPGTSKTSTIMGMIVQLLAQGEWCLVRGLTNMAATENAK</sequence>
<dbReference type="EMBL" id="GG745343">
    <property type="protein sequence ID" value="KNE63823.1"/>
    <property type="molecule type" value="Genomic_DNA"/>
</dbReference>
<dbReference type="AlphaFoldDB" id="A0A0L0SMV7"/>
<reference evidence="3" key="2">
    <citation type="submission" date="2009-11" db="EMBL/GenBank/DDBJ databases">
        <title>The Genome Sequence of Allomyces macrogynus strain ATCC 38327.</title>
        <authorList>
            <consortium name="The Broad Institute Genome Sequencing Platform"/>
            <person name="Russ C."/>
            <person name="Cuomo C."/>
            <person name="Shea T."/>
            <person name="Young S.K."/>
            <person name="Zeng Q."/>
            <person name="Koehrsen M."/>
            <person name="Haas B."/>
            <person name="Borodovsky M."/>
            <person name="Guigo R."/>
            <person name="Alvarado L."/>
            <person name="Berlin A."/>
            <person name="Borenstein D."/>
            <person name="Chen Z."/>
            <person name="Engels R."/>
            <person name="Freedman E."/>
            <person name="Gellesch M."/>
            <person name="Goldberg J."/>
            <person name="Griggs A."/>
            <person name="Gujja S."/>
            <person name="Heiman D."/>
            <person name="Hepburn T."/>
            <person name="Howarth C."/>
            <person name="Jen D."/>
            <person name="Larson L."/>
            <person name="Lewis B."/>
            <person name="Mehta T."/>
            <person name="Park D."/>
            <person name="Pearson M."/>
            <person name="Roberts A."/>
            <person name="Saif S."/>
            <person name="Shenoy N."/>
            <person name="Sisk P."/>
            <person name="Stolte C."/>
            <person name="Sykes S."/>
            <person name="Walk T."/>
            <person name="White J."/>
            <person name="Yandava C."/>
            <person name="Burger G."/>
            <person name="Gray M.W."/>
            <person name="Holland P.W.H."/>
            <person name="King N."/>
            <person name="Lang F.B.F."/>
            <person name="Roger A.J."/>
            <person name="Ruiz-Trillo I."/>
            <person name="Lander E."/>
            <person name="Nusbaum C."/>
        </authorList>
    </citation>
    <scope>NUCLEOTIDE SEQUENCE [LARGE SCALE GENOMIC DNA]</scope>
    <source>
        <strain evidence="3">ATCC 38327</strain>
    </source>
</reference>
<proteinExistence type="predicted"/>
<dbReference type="Pfam" id="PF13086">
    <property type="entry name" value="AAA_11"/>
    <property type="match status" value="1"/>
</dbReference>
<dbReference type="Proteomes" id="UP000054350">
    <property type="component" value="Unassembled WGS sequence"/>
</dbReference>
<evidence type="ECO:0000259" key="1">
    <source>
        <dbReference type="Pfam" id="PF13086"/>
    </source>
</evidence>
<evidence type="ECO:0000313" key="2">
    <source>
        <dbReference type="EMBL" id="KNE63823.1"/>
    </source>
</evidence>
<dbReference type="InterPro" id="IPR027417">
    <property type="entry name" value="P-loop_NTPase"/>
</dbReference>
<gene>
    <name evidence="2" type="ORF">AMAG_08893</name>
</gene>
<keyword evidence="3" id="KW-1185">Reference proteome</keyword>
<evidence type="ECO:0000313" key="3">
    <source>
        <dbReference type="Proteomes" id="UP000054350"/>
    </source>
</evidence>
<organism evidence="2 3">
    <name type="scientific">Allomyces macrogynus (strain ATCC 38327)</name>
    <name type="common">Allomyces javanicus var. macrogynus</name>
    <dbReference type="NCBI Taxonomy" id="578462"/>
    <lineage>
        <taxon>Eukaryota</taxon>
        <taxon>Fungi</taxon>
        <taxon>Fungi incertae sedis</taxon>
        <taxon>Blastocladiomycota</taxon>
        <taxon>Blastocladiomycetes</taxon>
        <taxon>Blastocladiales</taxon>
        <taxon>Blastocladiaceae</taxon>
        <taxon>Allomyces</taxon>
    </lineage>
</organism>
<name>A0A0L0SMV7_ALLM3</name>
<dbReference type="VEuPathDB" id="FungiDB:AMAG_08893"/>
<dbReference type="Gene3D" id="3.40.50.300">
    <property type="entry name" value="P-loop containing nucleotide triphosphate hydrolases"/>
    <property type="match status" value="1"/>
</dbReference>